<dbReference type="AlphaFoldDB" id="A0AAE9ZVN4"/>
<keyword evidence="6" id="KW-0143">Chaperone</keyword>
<comment type="catalytic activity">
    <reaction evidence="1 9 10">
        <text>[protein]-peptidylproline (omega=180) = [protein]-peptidylproline (omega=0)</text>
        <dbReference type="Rhea" id="RHEA:16237"/>
        <dbReference type="Rhea" id="RHEA-COMP:10747"/>
        <dbReference type="Rhea" id="RHEA-COMP:10748"/>
        <dbReference type="ChEBI" id="CHEBI:83833"/>
        <dbReference type="ChEBI" id="CHEBI:83834"/>
        <dbReference type="EC" id="5.2.1.8"/>
    </reaction>
</comment>
<evidence type="ECO:0000313" key="13">
    <source>
        <dbReference type="Proteomes" id="UP001218638"/>
    </source>
</evidence>
<dbReference type="Pfam" id="PF00254">
    <property type="entry name" value="FKBP_C"/>
    <property type="match status" value="1"/>
</dbReference>
<dbReference type="EC" id="5.2.1.8" evidence="10"/>
<dbReference type="EMBL" id="CP119075">
    <property type="protein sequence ID" value="WED65011.1"/>
    <property type="molecule type" value="Genomic_DNA"/>
</dbReference>
<organism evidence="12 13">
    <name type="scientific">Synoicihabitans lomoniglobus</name>
    <dbReference type="NCBI Taxonomy" id="2909285"/>
    <lineage>
        <taxon>Bacteria</taxon>
        <taxon>Pseudomonadati</taxon>
        <taxon>Verrucomicrobiota</taxon>
        <taxon>Opitutia</taxon>
        <taxon>Opitutales</taxon>
        <taxon>Opitutaceae</taxon>
        <taxon>Synoicihabitans</taxon>
    </lineage>
</organism>
<evidence type="ECO:0000256" key="1">
    <source>
        <dbReference type="ARBA" id="ARBA00000971"/>
    </source>
</evidence>
<dbReference type="GO" id="GO:0005737">
    <property type="term" value="C:cytoplasm"/>
    <property type="evidence" value="ECO:0007669"/>
    <property type="project" value="UniProtKB-SubCell"/>
</dbReference>
<evidence type="ECO:0000256" key="6">
    <source>
        <dbReference type="ARBA" id="ARBA00023186"/>
    </source>
</evidence>
<keyword evidence="4" id="KW-0963">Cytoplasm</keyword>
<dbReference type="InterPro" id="IPR046357">
    <property type="entry name" value="PPIase_dom_sf"/>
</dbReference>
<proteinExistence type="inferred from homology"/>
<evidence type="ECO:0000256" key="8">
    <source>
        <dbReference type="ARBA" id="ARBA00037071"/>
    </source>
</evidence>
<evidence type="ECO:0000256" key="5">
    <source>
        <dbReference type="ARBA" id="ARBA00023110"/>
    </source>
</evidence>
<evidence type="ECO:0000256" key="2">
    <source>
        <dbReference type="ARBA" id="ARBA00004496"/>
    </source>
</evidence>
<feature type="domain" description="PPIase FKBP-type" evidence="11">
    <location>
        <begin position="5"/>
        <end position="82"/>
    </location>
</feature>
<dbReference type="KEGG" id="slom:PXH66_21900"/>
<dbReference type="GO" id="GO:0042026">
    <property type="term" value="P:protein refolding"/>
    <property type="evidence" value="ECO:0007669"/>
    <property type="project" value="UniProtKB-ARBA"/>
</dbReference>
<dbReference type="PANTHER" id="PTHR47861:SF3">
    <property type="entry name" value="FKBP-TYPE PEPTIDYL-PROLYL CIS-TRANS ISOMERASE SLYD"/>
    <property type="match status" value="1"/>
</dbReference>
<evidence type="ECO:0000313" key="12">
    <source>
        <dbReference type="EMBL" id="WED65011.1"/>
    </source>
</evidence>
<comment type="subcellular location">
    <subcellularLocation>
        <location evidence="2">Cytoplasm</location>
    </subcellularLocation>
</comment>
<evidence type="ECO:0000256" key="9">
    <source>
        <dbReference type="PROSITE-ProRule" id="PRU00277"/>
    </source>
</evidence>
<dbReference type="InterPro" id="IPR001179">
    <property type="entry name" value="PPIase_FKBP_dom"/>
</dbReference>
<keyword evidence="7 9" id="KW-0413">Isomerase</keyword>
<dbReference type="Gene3D" id="3.10.50.40">
    <property type="match status" value="1"/>
</dbReference>
<dbReference type="Proteomes" id="UP001218638">
    <property type="component" value="Chromosome"/>
</dbReference>
<comment type="similarity">
    <text evidence="3 10">Belongs to the FKBP-type PPIase family.</text>
</comment>
<evidence type="ECO:0000256" key="10">
    <source>
        <dbReference type="RuleBase" id="RU003915"/>
    </source>
</evidence>
<reference evidence="12" key="1">
    <citation type="submission" date="2023-03" db="EMBL/GenBank/DDBJ databases">
        <title>Lomoglobus Profundus gen. nov., sp. nov., a novel member of the phylum Verrucomicrobia, isolated from deep-marine sediment of South China Sea.</title>
        <authorList>
            <person name="Ahmad T."/>
            <person name="Ishaq S.E."/>
            <person name="Wang F."/>
        </authorList>
    </citation>
    <scope>NUCLEOTIDE SEQUENCE</scope>
    <source>
        <strain evidence="12">LMO-M01</strain>
    </source>
</reference>
<evidence type="ECO:0000256" key="4">
    <source>
        <dbReference type="ARBA" id="ARBA00022490"/>
    </source>
</evidence>
<gene>
    <name evidence="12" type="ORF">PXH66_21900</name>
</gene>
<keyword evidence="5 9" id="KW-0697">Rotamase</keyword>
<keyword evidence="13" id="KW-1185">Reference proteome</keyword>
<dbReference type="RefSeq" id="WP_330928393.1">
    <property type="nucleotide sequence ID" value="NZ_CP119075.1"/>
</dbReference>
<sequence length="159" mass="16857">MSSERRVVTFHYTLRDPEGRLIDTSAGNEPIAYLEGAGMIIDGLDEALREVAPGTKTKVVVPAAKGYGERDPAQVRKVPRSALPVEGEIKVGDQFQTGPDRADPVVTVAGVEEDGVVLDANHPLAGVELAFEVELVAARPATAQELEHGHVHGPDSDCA</sequence>
<accession>A0AAE9ZVN4</accession>
<dbReference type="PANTHER" id="PTHR47861">
    <property type="entry name" value="FKBP-TYPE PEPTIDYL-PROLYL CIS-TRANS ISOMERASE SLYD"/>
    <property type="match status" value="1"/>
</dbReference>
<evidence type="ECO:0000256" key="3">
    <source>
        <dbReference type="ARBA" id="ARBA00006577"/>
    </source>
</evidence>
<evidence type="ECO:0000256" key="7">
    <source>
        <dbReference type="ARBA" id="ARBA00023235"/>
    </source>
</evidence>
<protein>
    <recommendedName>
        <fullName evidence="10">Peptidyl-prolyl cis-trans isomerase</fullName>
        <ecNumber evidence="10">5.2.1.8</ecNumber>
    </recommendedName>
</protein>
<dbReference type="GO" id="GO:0003755">
    <property type="term" value="F:peptidyl-prolyl cis-trans isomerase activity"/>
    <property type="evidence" value="ECO:0007669"/>
    <property type="project" value="UniProtKB-UniRule"/>
</dbReference>
<comment type="function">
    <text evidence="8">Also involved in hydrogenase metallocenter assembly, probably by participating in the nickel insertion step. This function in hydrogenase biosynthesis requires chaperone activity and the presence of the metal-binding domain, but not PPIase activity.</text>
</comment>
<name>A0AAE9ZVN4_9BACT</name>
<evidence type="ECO:0000259" key="11">
    <source>
        <dbReference type="PROSITE" id="PS50059"/>
    </source>
</evidence>
<dbReference type="SUPFAM" id="SSF54534">
    <property type="entry name" value="FKBP-like"/>
    <property type="match status" value="1"/>
</dbReference>
<dbReference type="PROSITE" id="PS50059">
    <property type="entry name" value="FKBP_PPIASE"/>
    <property type="match status" value="1"/>
</dbReference>